<dbReference type="HOGENOM" id="CLU_787552_0_0_1"/>
<evidence type="ECO:0000313" key="2">
    <source>
        <dbReference type="Proteomes" id="UP000019484"/>
    </source>
</evidence>
<gene>
    <name evidence="1" type="ORF">A1O1_08659</name>
</gene>
<sequence>MAKAKRSAAVTATTPPLLNFIDRLSDDCLWLIIKKVAKLKAPTWGAPTPIKQFSAVDKRTRQLSLPFVFQSDKLRWYYESATDLHRHVQTLRQAHSIVTANLVAFSWTLLVAMPRLTELHIKLDDGEKLASQLRSAARTSRLQLPSVITLQIQHVPNAAFLLRACPHLETFVTNHPNKQWKQTFKALREKSALQHVELENYKGWKPKQLEDVNDYLMHVRSLCFKGELHLVKLTDLVHSFNRMEQLESLAVTKQQWINTTYLRKHFLDDRLLDEIDYRQEISPYNEDEEAVARAFFHECKTLTQLRLLDHFATSATFGRSQDGAVAKSDSSEDDDWHGCPMKIMYLGLGLTR</sequence>
<accession>W9YDX2</accession>
<protein>
    <recommendedName>
        <fullName evidence="3">F-box domain-containing protein</fullName>
    </recommendedName>
</protein>
<dbReference type="OrthoDB" id="4396256at2759"/>
<reference evidence="1 2" key="1">
    <citation type="submission" date="2013-03" db="EMBL/GenBank/DDBJ databases">
        <title>The Genome Sequence of Capronia coronata CBS 617.96.</title>
        <authorList>
            <consortium name="The Broad Institute Genomics Platform"/>
            <person name="Cuomo C."/>
            <person name="de Hoog S."/>
            <person name="Gorbushina A."/>
            <person name="Walker B."/>
            <person name="Young S.K."/>
            <person name="Zeng Q."/>
            <person name="Gargeya S."/>
            <person name="Fitzgerald M."/>
            <person name="Haas B."/>
            <person name="Abouelleil A."/>
            <person name="Allen A.W."/>
            <person name="Alvarado L."/>
            <person name="Arachchi H.M."/>
            <person name="Berlin A.M."/>
            <person name="Chapman S.B."/>
            <person name="Gainer-Dewar J."/>
            <person name="Goldberg J."/>
            <person name="Griggs A."/>
            <person name="Gujja S."/>
            <person name="Hansen M."/>
            <person name="Howarth C."/>
            <person name="Imamovic A."/>
            <person name="Ireland A."/>
            <person name="Larimer J."/>
            <person name="McCowan C."/>
            <person name="Murphy C."/>
            <person name="Pearson M."/>
            <person name="Poon T.W."/>
            <person name="Priest M."/>
            <person name="Roberts A."/>
            <person name="Saif S."/>
            <person name="Shea T."/>
            <person name="Sisk P."/>
            <person name="Sykes S."/>
            <person name="Wortman J."/>
            <person name="Nusbaum C."/>
            <person name="Birren B."/>
        </authorList>
    </citation>
    <scope>NUCLEOTIDE SEQUENCE [LARGE SCALE GENOMIC DNA]</scope>
    <source>
        <strain evidence="1 2">CBS 617.96</strain>
    </source>
</reference>
<dbReference type="EMBL" id="AMWN01000008">
    <property type="protein sequence ID" value="EXJ80514.1"/>
    <property type="molecule type" value="Genomic_DNA"/>
</dbReference>
<dbReference type="Proteomes" id="UP000019484">
    <property type="component" value="Unassembled WGS sequence"/>
</dbReference>
<dbReference type="Gene3D" id="3.80.10.10">
    <property type="entry name" value="Ribonuclease Inhibitor"/>
    <property type="match status" value="1"/>
</dbReference>
<proteinExistence type="predicted"/>
<comment type="caution">
    <text evidence="1">The sequence shown here is derived from an EMBL/GenBank/DDBJ whole genome shotgun (WGS) entry which is preliminary data.</text>
</comment>
<keyword evidence="2" id="KW-1185">Reference proteome</keyword>
<organism evidence="1 2">
    <name type="scientific">Capronia coronata CBS 617.96</name>
    <dbReference type="NCBI Taxonomy" id="1182541"/>
    <lineage>
        <taxon>Eukaryota</taxon>
        <taxon>Fungi</taxon>
        <taxon>Dikarya</taxon>
        <taxon>Ascomycota</taxon>
        <taxon>Pezizomycotina</taxon>
        <taxon>Eurotiomycetes</taxon>
        <taxon>Chaetothyriomycetidae</taxon>
        <taxon>Chaetothyriales</taxon>
        <taxon>Herpotrichiellaceae</taxon>
        <taxon>Capronia</taxon>
    </lineage>
</organism>
<dbReference type="eggNOG" id="ENOG502T4IW">
    <property type="taxonomic scope" value="Eukaryota"/>
</dbReference>
<dbReference type="RefSeq" id="XP_007727708.1">
    <property type="nucleotide sequence ID" value="XM_007729518.1"/>
</dbReference>
<dbReference type="AlphaFoldDB" id="W9YDX2"/>
<evidence type="ECO:0000313" key="1">
    <source>
        <dbReference type="EMBL" id="EXJ80514.1"/>
    </source>
</evidence>
<evidence type="ECO:0008006" key="3">
    <source>
        <dbReference type="Google" id="ProtNLM"/>
    </source>
</evidence>
<dbReference type="InterPro" id="IPR032675">
    <property type="entry name" value="LRR_dom_sf"/>
</dbReference>
<dbReference type="GeneID" id="19163507"/>
<name>W9YDX2_9EURO</name>